<dbReference type="Pfam" id="PF03466">
    <property type="entry name" value="LysR_substrate"/>
    <property type="match status" value="1"/>
</dbReference>
<keyword evidence="7" id="KW-1185">Reference proteome</keyword>
<comment type="caution">
    <text evidence="6">The sequence shown here is derived from an EMBL/GenBank/DDBJ whole genome shotgun (WGS) entry which is preliminary data.</text>
</comment>
<dbReference type="InterPro" id="IPR036388">
    <property type="entry name" value="WH-like_DNA-bd_sf"/>
</dbReference>
<proteinExistence type="inferred from homology"/>
<evidence type="ECO:0000256" key="4">
    <source>
        <dbReference type="ARBA" id="ARBA00023163"/>
    </source>
</evidence>
<evidence type="ECO:0000256" key="2">
    <source>
        <dbReference type="ARBA" id="ARBA00023015"/>
    </source>
</evidence>
<dbReference type="Pfam" id="PF00126">
    <property type="entry name" value="HTH_1"/>
    <property type="match status" value="1"/>
</dbReference>
<dbReference type="SUPFAM" id="SSF53850">
    <property type="entry name" value="Periplasmic binding protein-like II"/>
    <property type="match status" value="1"/>
</dbReference>
<comment type="similarity">
    <text evidence="1">Belongs to the LysR transcriptional regulatory family.</text>
</comment>
<evidence type="ECO:0000259" key="5">
    <source>
        <dbReference type="PROSITE" id="PS50931"/>
    </source>
</evidence>
<dbReference type="PANTHER" id="PTHR30118:SF15">
    <property type="entry name" value="TRANSCRIPTIONAL REGULATORY PROTEIN"/>
    <property type="match status" value="1"/>
</dbReference>
<dbReference type="Proteomes" id="UP001203423">
    <property type="component" value="Unassembled WGS sequence"/>
</dbReference>
<accession>A0ABT0LIR3</accession>
<feature type="domain" description="HTH lysR-type" evidence="5">
    <location>
        <begin position="6"/>
        <end position="63"/>
    </location>
</feature>
<dbReference type="PANTHER" id="PTHR30118">
    <property type="entry name" value="HTH-TYPE TRANSCRIPTIONAL REGULATOR LEUO-RELATED"/>
    <property type="match status" value="1"/>
</dbReference>
<dbReference type="Gene3D" id="1.10.10.10">
    <property type="entry name" value="Winged helix-like DNA-binding domain superfamily/Winged helix DNA-binding domain"/>
    <property type="match status" value="1"/>
</dbReference>
<dbReference type="Gene3D" id="3.40.190.10">
    <property type="entry name" value="Periplasmic binding protein-like II"/>
    <property type="match status" value="2"/>
</dbReference>
<name>A0ABT0LIR3_9GAMM</name>
<evidence type="ECO:0000313" key="6">
    <source>
        <dbReference type="EMBL" id="MCL1127479.1"/>
    </source>
</evidence>
<dbReference type="PROSITE" id="PS50931">
    <property type="entry name" value="HTH_LYSR"/>
    <property type="match status" value="1"/>
</dbReference>
<dbReference type="RefSeq" id="WP_248942921.1">
    <property type="nucleotide sequence ID" value="NZ_JAKIKS010000165.1"/>
</dbReference>
<gene>
    <name evidence="6" type="ORF">L2764_24145</name>
</gene>
<keyword evidence="2" id="KW-0805">Transcription regulation</keyword>
<evidence type="ECO:0000256" key="1">
    <source>
        <dbReference type="ARBA" id="ARBA00009437"/>
    </source>
</evidence>
<dbReference type="InterPro" id="IPR000847">
    <property type="entry name" value="LysR_HTH_N"/>
</dbReference>
<dbReference type="InterPro" id="IPR005119">
    <property type="entry name" value="LysR_subst-bd"/>
</dbReference>
<dbReference type="InterPro" id="IPR050389">
    <property type="entry name" value="LysR-type_TF"/>
</dbReference>
<keyword evidence="3" id="KW-0238">DNA-binding</keyword>
<keyword evidence="4" id="KW-0804">Transcription</keyword>
<evidence type="ECO:0000256" key="3">
    <source>
        <dbReference type="ARBA" id="ARBA00023125"/>
    </source>
</evidence>
<organism evidence="6 7">
    <name type="scientific">Shewanella surugensis</name>
    <dbReference type="NCBI Taxonomy" id="212020"/>
    <lineage>
        <taxon>Bacteria</taxon>
        <taxon>Pseudomonadati</taxon>
        <taxon>Pseudomonadota</taxon>
        <taxon>Gammaproteobacteria</taxon>
        <taxon>Alteromonadales</taxon>
        <taxon>Shewanellaceae</taxon>
        <taxon>Shewanella</taxon>
    </lineage>
</organism>
<sequence>MNLHQIDLNLLILFDALYRYRSVSIAADDICLSQSAFSHGLSRLRKRLGDELFVRVNNVMEPTTLAHDLAFHLSPALEQIHMGLNHSLVFDPTTSDIEFKFAATDYTQFSLLPKLISHITKVAPNIRITVVSSEDKMPTAKLISGELDFVLGFSHEIEKSSTIEYQTWLQDSYCTIARQNHPRLKNGLTLDNFVSLSHVRISPWGEKKGIVDHHLATQGLSRHVALQLPSVLAAPYTILHSDLILTLPRLVISNLGKRLDIDIYSPPIAIPEYQLNVYWHKLNASKASHRWLRQLISQLC</sequence>
<dbReference type="SUPFAM" id="SSF46785">
    <property type="entry name" value="Winged helix' DNA-binding domain"/>
    <property type="match status" value="1"/>
</dbReference>
<reference evidence="6 7" key="1">
    <citation type="submission" date="2022-01" db="EMBL/GenBank/DDBJ databases">
        <title>Whole genome-based taxonomy of the Shewanellaceae.</title>
        <authorList>
            <person name="Martin-Rodriguez A.J."/>
        </authorList>
    </citation>
    <scope>NUCLEOTIDE SEQUENCE [LARGE SCALE GENOMIC DNA]</scope>
    <source>
        <strain evidence="6 7">DSM 17177</strain>
    </source>
</reference>
<evidence type="ECO:0000313" key="7">
    <source>
        <dbReference type="Proteomes" id="UP001203423"/>
    </source>
</evidence>
<dbReference type="InterPro" id="IPR036390">
    <property type="entry name" value="WH_DNA-bd_sf"/>
</dbReference>
<dbReference type="EMBL" id="JAKIKS010000165">
    <property type="protein sequence ID" value="MCL1127479.1"/>
    <property type="molecule type" value="Genomic_DNA"/>
</dbReference>
<protein>
    <submittedName>
        <fullName evidence="6">LysR family transcriptional regulator</fullName>
    </submittedName>
</protein>